<name>A0ACC2I3W8_9PLEO</name>
<gene>
    <name evidence="1" type="ORF">OPT61_g7045</name>
</gene>
<proteinExistence type="predicted"/>
<keyword evidence="2" id="KW-1185">Reference proteome</keyword>
<dbReference type="Proteomes" id="UP001153331">
    <property type="component" value="Unassembled WGS sequence"/>
</dbReference>
<evidence type="ECO:0000313" key="2">
    <source>
        <dbReference type="Proteomes" id="UP001153331"/>
    </source>
</evidence>
<protein>
    <submittedName>
        <fullName evidence="1">Uncharacterized protein</fullName>
    </submittedName>
</protein>
<sequence length="231" mass="25212">MGLLAEAIEDGDTKTVAINKSDWTVFYSGEYVKTIGVWGLSACSVFAIVSPHAAAIAHIGPNVLGSSSLTSFIELAKTLTDEVVQTCLDHPQLFPPESKTYIVCATLNNSVITAPEQLGIMYRGVQSLPHASVLWHYEQSTEATINNNTHLGTFFVDGRSGSPRVFVEDRDITEAPTTAPVWKIATVGGQMRYQLLISNVVIETLASPPVNQWISNGQKWVMWNGQSWTSQ</sequence>
<comment type="caution">
    <text evidence="1">The sequence shown here is derived from an EMBL/GenBank/DDBJ whole genome shotgun (WGS) entry which is preliminary data.</text>
</comment>
<organism evidence="1 2">
    <name type="scientific">Boeremia exigua</name>
    <dbReference type="NCBI Taxonomy" id="749465"/>
    <lineage>
        <taxon>Eukaryota</taxon>
        <taxon>Fungi</taxon>
        <taxon>Dikarya</taxon>
        <taxon>Ascomycota</taxon>
        <taxon>Pezizomycotina</taxon>
        <taxon>Dothideomycetes</taxon>
        <taxon>Pleosporomycetidae</taxon>
        <taxon>Pleosporales</taxon>
        <taxon>Pleosporineae</taxon>
        <taxon>Didymellaceae</taxon>
        <taxon>Boeremia</taxon>
    </lineage>
</organism>
<reference evidence="1" key="1">
    <citation type="submission" date="2022-11" db="EMBL/GenBank/DDBJ databases">
        <title>Genome Sequence of Boeremia exigua.</title>
        <authorList>
            <person name="Buettner E."/>
        </authorList>
    </citation>
    <scope>NUCLEOTIDE SEQUENCE</scope>
    <source>
        <strain evidence="1">CU02</strain>
    </source>
</reference>
<accession>A0ACC2I3W8</accession>
<evidence type="ECO:0000313" key="1">
    <source>
        <dbReference type="EMBL" id="KAJ8109990.1"/>
    </source>
</evidence>
<dbReference type="EMBL" id="JAPHNI010000547">
    <property type="protein sequence ID" value="KAJ8109990.1"/>
    <property type="molecule type" value="Genomic_DNA"/>
</dbReference>